<accession>A0A4Q7W2L0</accession>
<organism evidence="2 3">
    <name type="scientific">Rivibacter subsaxonicus</name>
    <dbReference type="NCBI Taxonomy" id="457575"/>
    <lineage>
        <taxon>Bacteria</taxon>
        <taxon>Pseudomonadati</taxon>
        <taxon>Pseudomonadota</taxon>
        <taxon>Betaproteobacteria</taxon>
        <taxon>Burkholderiales</taxon>
        <taxon>Rivibacter</taxon>
    </lineage>
</organism>
<dbReference type="EMBL" id="SHKP01000004">
    <property type="protein sequence ID" value="RZU02909.1"/>
    <property type="molecule type" value="Genomic_DNA"/>
</dbReference>
<dbReference type="PANTHER" id="PTHR31435:SF9">
    <property type="entry name" value="PROTEIN NATD1"/>
    <property type="match status" value="1"/>
</dbReference>
<dbReference type="SUPFAM" id="SSF55729">
    <property type="entry name" value="Acyl-CoA N-acyltransferases (Nat)"/>
    <property type="match status" value="1"/>
</dbReference>
<gene>
    <name evidence="2" type="ORF">EV670_0940</name>
</gene>
<protein>
    <recommendedName>
        <fullName evidence="1">N-acetyltransferase domain-containing protein</fullName>
    </recommendedName>
</protein>
<dbReference type="CDD" id="cd04301">
    <property type="entry name" value="NAT_SF"/>
    <property type="match status" value="1"/>
</dbReference>
<dbReference type="Proteomes" id="UP000293671">
    <property type="component" value="Unassembled WGS sequence"/>
</dbReference>
<evidence type="ECO:0000259" key="1">
    <source>
        <dbReference type="PROSITE" id="PS51729"/>
    </source>
</evidence>
<dbReference type="Gene3D" id="3.40.630.30">
    <property type="match status" value="1"/>
</dbReference>
<dbReference type="InterPro" id="IPR045057">
    <property type="entry name" value="Gcn5-rel_NAT"/>
</dbReference>
<comment type="caution">
    <text evidence="2">The sequence shown here is derived from an EMBL/GenBank/DDBJ whole genome shotgun (WGS) entry which is preliminary data.</text>
</comment>
<dbReference type="InterPro" id="IPR031165">
    <property type="entry name" value="GNAT_YJDJ"/>
</dbReference>
<dbReference type="AlphaFoldDB" id="A0A4Q7W2L0"/>
<dbReference type="InterPro" id="IPR016181">
    <property type="entry name" value="Acyl_CoA_acyltransferase"/>
</dbReference>
<evidence type="ECO:0000313" key="3">
    <source>
        <dbReference type="Proteomes" id="UP000293671"/>
    </source>
</evidence>
<dbReference type="PROSITE" id="PS51729">
    <property type="entry name" value="GNAT_YJDJ"/>
    <property type="match status" value="1"/>
</dbReference>
<dbReference type="OrthoDB" id="9813275at2"/>
<reference evidence="2 3" key="1">
    <citation type="submission" date="2019-02" db="EMBL/GenBank/DDBJ databases">
        <title>Genomic Encyclopedia of Type Strains, Phase IV (KMG-IV): sequencing the most valuable type-strain genomes for metagenomic binning, comparative biology and taxonomic classification.</title>
        <authorList>
            <person name="Goeker M."/>
        </authorList>
    </citation>
    <scope>NUCLEOTIDE SEQUENCE [LARGE SCALE GENOMIC DNA]</scope>
    <source>
        <strain evidence="2 3">DSM 19570</strain>
    </source>
</reference>
<evidence type="ECO:0000313" key="2">
    <source>
        <dbReference type="EMBL" id="RZU02909.1"/>
    </source>
</evidence>
<keyword evidence="3" id="KW-1185">Reference proteome</keyword>
<sequence>MTEALAIRNNLEAQRFEATIDGQLAVCDYQRQGHHLVLPHTLVPPSLQGRGIAAQLVQAALDWARTEGLKVRPVCSYVAAYMRRRPETQDLLAA</sequence>
<proteinExistence type="predicted"/>
<name>A0A4Q7W2L0_9BURK</name>
<dbReference type="PANTHER" id="PTHR31435">
    <property type="entry name" value="PROTEIN NATD1"/>
    <property type="match status" value="1"/>
</dbReference>
<dbReference type="Pfam" id="PF14542">
    <property type="entry name" value="Acetyltransf_CG"/>
    <property type="match status" value="1"/>
</dbReference>
<dbReference type="RefSeq" id="WP_130430625.1">
    <property type="nucleotide sequence ID" value="NZ_SHKP01000004.1"/>
</dbReference>
<feature type="domain" description="N-acetyltransferase" evidence="1">
    <location>
        <begin position="8"/>
        <end position="93"/>
    </location>
</feature>